<feature type="domain" description="Integrase catalytic" evidence="1">
    <location>
        <begin position="26"/>
        <end position="148"/>
    </location>
</feature>
<name>A0ABT0LZT4_9RHOB</name>
<dbReference type="EMBL" id="JALZWP010000003">
    <property type="protein sequence ID" value="MCL1628119.1"/>
    <property type="molecule type" value="Genomic_DNA"/>
</dbReference>
<sequence>MRIVHAFERDNKRFTDRHEFHVKRGLTARPMQALMGDAHTVDLTSGQKAFLIAWMDCSSGYIWATPVMTRGNQGISQRDVANSLYEVVTCPWGGMPETFIIDNGGEYGFISECTTRFAAMADLSNLNVIRCQPYHPEGKARLEGAFQTKPARVWWNISRPIPIALKNNGARAPNGRTQA</sequence>
<dbReference type="PROSITE" id="PS50994">
    <property type="entry name" value="INTEGRASE"/>
    <property type="match status" value="1"/>
</dbReference>
<dbReference type="Gene3D" id="3.30.420.10">
    <property type="entry name" value="Ribonuclease H-like superfamily/Ribonuclease H"/>
    <property type="match status" value="1"/>
</dbReference>
<organism evidence="2 3">
    <name type="scientific">Roseinatronobacter domitianus</name>
    <dbReference type="NCBI Taxonomy" id="2940293"/>
    <lineage>
        <taxon>Bacteria</taxon>
        <taxon>Pseudomonadati</taxon>
        <taxon>Pseudomonadota</taxon>
        <taxon>Alphaproteobacteria</taxon>
        <taxon>Rhodobacterales</taxon>
        <taxon>Paracoccaceae</taxon>
        <taxon>Roseinatronobacter</taxon>
    </lineage>
</organism>
<evidence type="ECO:0000259" key="1">
    <source>
        <dbReference type="PROSITE" id="PS50994"/>
    </source>
</evidence>
<dbReference type="InterPro" id="IPR036397">
    <property type="entry name" value="RNaseH_sf"/>
</dbReference>
<proteinExistence type="predicted"/>
<dbReference type="InterPro" id="IPR012337">
    <property type="entry name" value="RNaseH-like_sf"/>
</dbReference>
<dbReference type="RefSeq" id="WP_249057062.1">
    <property type="nucleotide sequence ID" value="NZ_JALZWP010000003.1"/>
</dbReference>
<reference evidence="2 3" key="1">
    <citation type="submission" date="2022-05" db="EMBL/GenBank/DDBJ databases">
        <title>Seasonal and diel survey of microbial diversity of the Tyrrhenian coast.</title>
        <authorList>
            <person name="Gattoni G."/>
            <person name="Corral P."/>
        </authorList>
    </citation>
    <scope>NUCLEOTIDE SEQUENCE [LARGE SCALE GENOMIC DNA]</scope>
    <source>
        <strain evidence="2 3">V10</strain>
    </source>
</reference>
<accession>A0ABT0LZT4</accession>
<comment type="caution">
    <text evidence="2">The sequence shown here is derived from an EMBL/GenBank/DDBJ whole genome shotgun (WGS) entry which is preliminary data.</text>
</comment>
<dbReference type="Proteomes" id="UP001202550">
    <property type="component" value="Unassembled WGS sequence"/>
</dbReference>
<keyword evidence="3" id="KW-1185">Reference proteome</keyword>
<dbReference type="SUPFAM" id="SSF53098">
    <property type="entry name" value="Ribonuclease H-like"/>
    <property type="match status" value="1"/>
</dbReference>
<evidence type="ECO:0000313" key="2">
    <source>
        <dbReference type="EMBL" id="MCL1628119.1"/>
    </source>
</evidence>
<dbReference type="InterPro" id="IPR001584">
    <property type="entry name" value="Integrase_cat-core"/>
</dbReference>
<evidence type="ECO:0000313" key="3">
    <source>
        <dbReference type="Proteomes" id="UP001202550"/>
    </source>
</evidence>
<protein>
    <submittedName>
        <fullName evidence="2">Transposase family protein</fullName>
    </submittedName>
</protein>
<gene>
    <name evidence="2" type="ORF">M3N55_05190</name>
</gene>